<feature type="chain" id="PRO_5008897443" evidence="1">
    <location>
        <begin position="25"/>
        <end position="121"/>
    </location>
</feature>
<organism evidence="2 3">
    <name type="scientific">Ramazzottius varieornatus</name>
    <name type="common">Water bear</name>
    <name type="synonym">Tardigrade</name>
    <dbReference type="NCBI Taxonomy" id="947166"/>
    <lineage>
        <taxon>Eukaryota</taxon>
        <taxon>Metazoa</taxon>
        <taxon>Ecdysozoa</taxon>
        <taxon>Tardigrada</taxon>
        <taxon>Eutardigrada</taxon>
        <taxon>Parachela</taxon>
        <taxon>Hypsibioidea</taxon>
        <taxon>Ramazzottiidae</taxon>
        <taxon>Ramazzottius</taxon>
    </lineage>
</organism>
<protein>
    <submittedName>
        <fullName evidence="2">Uncharacterized protein</fullName>
    </submittedName>
</protein>
<evidence type="ECO:0000313" key="3">
    <source>
        <dbReference type="Proteomes" id="UP000186922"/>
    </source>
</evidence>
<dbReference type="Proteomes" id="UP000186922">
    <property type="component" value="Unassembled WGS sequence"/>
</dbReference>
<sequence>MEMVYGKGLLVAICLLRQVPFSTTSPRRDSGKSSASTLSMLINDFQAICAGNCCGRRLPMEKKAEYWLERVVLVVMSLLSSPWRVVLNRRQKPPMDFPLVVGALGMESVKQGLAGVREDDA</sequence>
<evidence type="ECO:0000313" key="2">
    <source>
        <dbReference type="EMBL" id="GAU91211.1"/>
    </source>
</evidence>
<dbReference type="EMBL" id="BDGG01000002">
    <property type="protein sequence ID" value="GAU91211.1"/>
    <property type="molecule type" value="Genomic_DNA"/>
</dbReference>
<reference evidence="2 3" key="1">
    <citation type="journal article" date="2016" name="Nat. Commun.">
        <title>Extremotolerant tardigrade genome and improved radiotolerance of human cultured cells by tardigrade-unique protein.</title>
        <authorList>
            <person name="Hashimoto T."/>
            <person name="Horikawa D.D."/>
            <person name="Saito Y."/>
            <person name="Kuwahara H."/>
            <person name="Kozuka-Hata H."/>
            <person name="Shin-I T."/>
            <person name="Minakuchi Y."/>
            <person name="Ohishi K."/>
            <person name="Motoyama A."/>
            <person name="Aizu T."/>
            <person name="Enomoto A."/>
            <person name="Kondo K."/>
            <person name="Tanaka S."/>
            <person name="Hara Y."/>
            <person name="Koshikawa S."/>
            <person name="Sagara H."/>
            <person name="Miura T."/>
            <person name="Yokobori S."/>
            <person name="Miyagawa K."/>
            <person name="Suzuki Y."/>
            <person name="Kubo T."/>
            <person name="Oyama M."/>
            <person name="Kohara Y."/>
            <person name="Fujiyama A."/>
            <person name="Arakawa K."/>
            <person name="Katayama T."/>
            <person name="Toyoda A."/>
            <person name="Kunieda T."/>
        </authorList>
    </citation>
    <scope>NUCLEOTIDE SEQUENCE [LARGE SCALE GENOMIC DNA]</scope>
    <source>
        <strain evidence="2 3">YOKOZUNA-1</strain>
    </source>
</reference>
<keyword evidence="1" id="KW-0732">Signal</keyword>
<comment type="caution">
    <text evidence="2">The sequence shown here is derived from an EMBL/GenBank/DDBJ whole genome shotgun (WGS) entry which is preliminary data.</text>
</comment>
<dbReference type="AlphaFoldDB" id="A0A1D1UP47"/>
<keyword evidence="3" id="KW-1185">Reference proteome</keyword>
<evidence type="ECO:0000256" key="1">
    <source>
        <dbReference type="SAM" id="SignalP"/>
    </source>
</evidence>
<name>A0A1D1UP47_RAMVA</name>
<gene>
    <name evidence="2" type="primary">RvY_03513-1</name>
    <name evidence="2" type="synonym">RvY_03513.1</name>
    <name evidence="2" type="ORF">RvY_03513</name>
</gene>
<feature type="signal peptide" evidence="1">
    <location>
        <begin position="1"/>
        <end position="24"/>
    </location>
</feature>
<accession>A0A1D1UP47</accession>
<proteinExistence type="predicted"/>